<keyword evidence="2" id="KW-1185">Reference proteome</keyword>
<evidence type="ECO:0000313" key="2">
    <source>
        <dbReference type="Proteomes" id="UP001148737"/>
    </source>
</evidence>
<dbReference type="Proteomes" id="UP001148737">
    <property type="component" value="Unassembled WGS sequence"/>
</dbReference>
<reference evidence="1" key="1">
    <citation type="submission" date="2022-07" db="EMBL/GenBank/DDBJ databases">
        <title>Genome Sequence of Lecanicillium saksenae.</title>
        <authorList>
            <person name="Buettner E."/>
        </authorList>
    </citation>
    <scope>NUCLEOTIDE SEQUENCE</scope>
    <source>
        <strain evidence="1">VT-O1</strain>
    </source>
</reference>
<protein>
    <submittedName>
        <fullName evidence="1">Uncharacterized protein</fullName>
    </submittedName>
</protein>
<comment type="caution">
    <text evidence="1">The sequence shown here is derived from an EMBL/GenBank/DDBJ whole genome shotgun (WGS) entry which is preliminary data.</text>
</comment>
<gene>
    <name evidence="1" type="ORF">NLG97_g4674</name>
</gene>
<dbReference type="EMBL" id="JANAKD010000478">
    <property type="protein sequence ID" value="KAJ3493524.1"/>
    <property type="molecule type" value="Genomic_DNA"/>
</dbReference>
<evidence type="ECO:0000313" key="1">
    <source>
        <dbReference type="EMBL" id="KAJ3493524.1"/>
    </source>
</evidence>
<sequence length="96" mass="9843">MSSITITTSTTTTSEPKSQPKPLPNPRLVRNGYNADGLSVFTHDAALRTYTPFGPQGSALIGCAGGTSWGGCAMEAGLSALRAGRASQCVCAIHMA</sequence>
<organism evidence="1 2">
    <name type="scientific">Lecanicillium saksenae</name>
    <dbReference type="NCBI Taxonomy" id="468837"/>
    <lineage>
        <taxon>Eukaryota</taxon>
        <taxon>Fungi</taxon>
        <taxon>Dikarya</taxon>
        <taxon>Ascomycota</taxon>
        <taxon>Pezizomycotina</taxon>
        <taxon>Sordariomycetes</taxon>
        <taxon>Hypocreomycetidae</taxon>
        <taxon>Hypocreales</taxon>
        <taxon>Cordycipitaceae</taxon>
        <taxon>Lecanicillium</taxon>
    </lineage>
</organism>
<name>A0ACC1QUL4_9HYPO</name>
<proteinExistence type="predicted"/>
<accession>A0ACC1QUL4</accession>